<keyword evidence="5" id="KW-1185">Reference proteome</keyword>
<dbReference type="GO" id="GO:0006310">
    <property type="term" value="P:DNA recombination"/>
    <property type="evidence" value="ECO:0007669"/>
    <property type="project" value="UniProtKB-KW"/>
</dbReference>
<evidence type="ECO:0000313" key="5">
    <source>
        <dbReference type="Proteomes" id="UP000289340"/>
    </source>
</evidence>
<keyword evidence="1" id="KW-0233">DNA recombination</keyword>
<evidence type="ECO:0000256" key="1">
    <source>
        <dbReference type="RuleBase" id="RU363044"/>
    </source>
</evidence>
<proteinExistence type="inferred from homology"/>
<keyword evidence="1" id="KW-0378">Hydrolase</keyword>
<gene>
    <name evidence="4" type="ORF">D0Y65_018218</name>
</gene>
<dbReference type="GO" id="GO:0006281">
    <property type="term" value="P:DNA repair"/>
    <property type="evidence" value="ECO:0007669"/>
    <property type="project" value="UniProtKB-KW"/>
</dbReference>
<dbReference type="InterPro" id="IPR027417">
    <property type="entry name" value="P-loop_NTPase"/>
</dbReference>
<evidence type="ECO:0000256" key="2">
    <source>
        <dbReference type="SAM" id="MobiDB-lite"/>
    </source>
</evidence>
<dbReference type="InterPro" id="IPR010285">
    <property type="entry name" value="DNA_helicase_pif1-like_DEAD"/>
</dbReference>
<dbReference type="AlphaFoldDB" id="A0A445JY66"/>
<keyword evidence="1" id="KW-0067">ATP-binding</keyword>
<feature type="region of interest" description="Disordered" evidence="2">
    <location>
        <begin position="16"/>
        <end position="35"/>
    </location>
</feature>
<comment type="cofactor">
    <cofactor evidence="1">
        <name>Mg(2+)</name>
        <dbReference type="ChEBI" id="CHEBI:18420"/>
    </cofactor>
</comment>
<name>A0A445JY66_GLYSO</name>
<dbReference type="Proteomes" id="UP000289340">
    <property type="component" value="Chromosome 7"/>
</dbReference>
<dbReference type="GO" id="GO:0016887">
    <property type="term" value="F:ATP hydrolysis activity"/>
    <property type="evidence" value="ECO:0007669"/>
    <property type="project" value="RHEA"/>
</dbReference>
<keyword evidence="1" id="KW-0547">Nucleotide-binding</keyword>
<dbReference type="PANTHER" id="PTHR10492">
    <property type="match status" value="1"/>
</dbReference>
<evidence type="ECO:0000313" key="4">
    <source>
        <dbReference type="EMBL" id="RZC03445.1"/>
    </source>
</evidence>
<protein>
    <recommendedName>
        <fullName evidence="1">ATP-dependent DNA helicase</fullName>
        <ecNumber evidence="1">5.6.2.3</ecNumber>
    </recommendedName>
</protein>
<comment type="catalytic activity">
    <reaction evidence="1">
        <text>ATP + H2O = ADP + phosphate + H(+)</text>
        <dbReference type="Rhea" id="RHEA:13065"/>
        <dbReference type="ChEBI" id="CHEBI:15377"/>
        <dbReference type="ChEBI" id="CHEBI:15378"/>
        <dbReference type="ChEBI" id="CHEBI:30616"/>
        <dbReference type="ChEBI" id="CHEBI:43474"/>
        <dbReference type="ChEBI" id="CHEBI:456216"/>
        <dbReference type="EC" id="5.6.2.3"/>
    </reaction>
</comment>
<dbReference type="PANTHER" id="PTHR10492:SF78">
    <property type="entry name" value="ATP-DEPENDENT DNA HELICASE"/>
    <property type="match status" value="1"/>
</dbReference>
<dbReference type="GO" id="GO:0000723">
    <property type="term" value="P:telomere maintenance"/>
    <property type="evidence" value="ECO:0007669"/>
    <property type="project" value="InterPro"/>
</dbReference>
<feature type="domain" description="DNA helicase Pif1-like DEAD-box helicase" evidence="3">
    <location>
        <begin position="240"/>
        <end position="345"/>
    </location>
</feature>
<dbReference type="GO" id="GO:0005524">
    <property type="term" value="F:ATP binding"/>
    <property type="evidence" value="ECO:0007669"/>
    <property type="project" value="UniProtKB-KW"/>
</dbReference>
<dbReference type="Gene3D" id="3.40.50.300">
    <property type="entry name" value="P-loop containing nucleotide triphosphate hydrolases"/>
    <property type="match status" value="1"/>
</dbReference>
<comment type="similarity">
    <text evidence="1">Belongs to the helicase family.</text>
</comment>
<keyword evidence="1" id="KW-0227">DNA damage</keyword>
<dbReference type="EC" id="5.6.2.3" evidence="1"/>
<reference evidence="4 5" key="1">
    <citation type="submission" date="2018-09" db="EMBL/GenBank/DDBJ databases">
        <title>A high-quality reference genome of wild soybean provides a powerful tool to mine soybean genomes.</title>
        <authorList>
            <person name="Xie M."/>
            <person name="Chung C.Y.L."/>
            <person name="Li M.-W."/>
            <person name="Wong F.-L."/>
            <person name="Chan T.-F."/>
            <person name="Lam H.-M."/>
        </authorList>
    </citation>
    <scope>NUCLEOTIDE SEQUENCE [LARGE SCALE GENOMIC DNA]</scope>
    <source>
        <strain evidence="5">cv. W05</strain>
        <tissue evidence="4">Hypocotyl of etiolated seedlings</tissue>
    </source>
</reference>
<dbReference type="EMBL" id="QZWG01000007">
    <property type="protein sequence ID" value="RZC03445.1"/>
    <property type="molecule type" value="Genomic_DNA"/>
</dbReference>
<accession>A0A445JY66</accession>
<evidence type="ECO:0000259" key="3">
    <source>
        <dbReference type="Pfam" id="PF05970"/>
    </source>
</evidence>
<dbReference type="GO" id="GO:0043139">
    <property type="term" value="F:5'-3' DNA helicase activity"/>
    <property type="evidence" value="ECO:0007669"/>
    <property type="project" value="UniProtKB-EC"/>
</dbReference>
<keyword evidence="1" id="KW-0347">Helicase</keyword>
<keyword evidence="1" id="KW-0234">DNA repair</keyword>
<sequence length="378" mass="42078">MLQPYGINIGLKEHSNRVTPKAYTPKSPSGPLPPDSGLTRLHICVSFEHDLIELEGPEKLLHNSFFQTHRIMDKENNSRNNDAAQARLRRKIILHDKHIFSSVGTDTRNQKNIDAEIVSKLSVMLDEYNVHAKSFKMAKERLKTKPIHDLKLVLISNRSKDGRIYNIPSILGVVALVVGDVDTGKTFVWKTLTSALRSQRQIVLTVASSGITSLLLPGGQTAHSKFKIHVPTFDDSICNIHQALDKSLRDIMRLGNESSTIFGGKVIAFGGDFCQILPIVPRGSQSDIVHSTINASYVWDHCEVLILTKNMHLQSSMDNLSASELSNFSQWILDIGDGKIFEPNDGFAIIEIPQELLISDFNDPIHGIVNSTYPNLDT</sequence>
<organism evidence="4 5">
    <name type="scientific">Glycine soja</name>
    <name type="common">Wild soybean</name>
    <dbReference type="NCBI Taxonomy" id="3848"/>
    <lineage>
        <taxon>Eukaryota</taxon>
        <taxon>Viridiplantae</taxon>
        <taxon>Streptophyta</taxon>
        <taxon>Embryophyta</taxon>
        <taxon>Tracheophyta</taxon>
        <taxon>Spermatophyta</taxon>
        <taxon>Magnoliopsida</taxon>
        <taxon>eudicotyledons</taxon>
        <taxon>Gunneridae</taxon>
        <taxon>Pentapetalae</taxon>
        <taxon>rosids</taxon>
        <taxon>fabids</taxon>
        <taxon>Fabales</taxon>
        <taxon>Fabaceae</taxon>
        <taxon>Papilionoideae</taxon>
        <taxon>50 kb inversion clade</taxon>
        <taxon>NPAAA clade</taxon>
        <taxon>indigoferoid/millettioid clade</taxon>
        <taxon>Phaseoleae</taxon>
        <taxon>Glycine</taxon>
        <taxon>Glycine subgen. Soja</taxon>
    </lineage>
</organism>
<dbReference type="Pfam" id="PF05970">
    <property type="entry name" value="PIF1"/>
    <property type="match status" value="1"/>
</dbReference>
<comment type="caution">
    <text evidence="4">The sequence shown here is derived from an EMBL/GenBank/DDBJ whole genome shotgun (WGS) entry which is preliminary data.</text>
</comment>